<organism evidence="1 2">
    <name type="scientific">Hydrocarboniphaga effusa AP103</name>
    <dbReference type="NCBI Taxonomy" id="1172194"/>
    <lineage>
        <taxon>Bacteria</taxon>
        <taxon>Pseudomonadati</taxon>
        <taxon>Pseudomonadota</taxon>
        <taxon>Gammaproteobacteria</taxon>
        <taxon>Nevskiales</taxon>
        <taxon>Nevskiaceae</taxon>
        <taxon>Hydrocarboniphaga</taxon>
    </lineage>
</organism>
<name>I8TBQ0_9GAMM</name>
<dbReference type="EMBL" id="AKGD01000001">
    <property type="protein sequence ID" value="EIT70968.1"/>
    <property type="molecule type" value="Genomic_DNA"/>
</dbReference>
<reference evidence="1 2" key="1">
    <citation type="journal article" date="2012" name="J. Bacteriol.">
        <title>Genome Sequence of n-Alkane-Degrading Hydrocarboniphaga effusa Strain AP103T (ATCC BAA-332T).</title>
        <authorList>
            <person name="Chang H.K."/>
            <person name="Zylstra G.J."/>
            <person name="Chae J.C."/>
        </authorList>
    </citation>
    <scope>NUCLEOTIDE SEQUENCE [LARGE SCALE GENOMIC DNA]</scope>
    <source>
        <strain evidence="1 2">AP103</strain>
    </source>
</reference>
<keyword evidence="2" id="KW-1185">Reference proteome</keyword>
<evidence type="ECO:0000313" key="1">
    <source>
        <dbReference type="EMBL" id="EIT70968.1"/>
    </source>
</evidence>
<gene>
    <name evidence="1" type="ORF">WQQ_11050</name>
</gene>
<sequence length="64" mass="6682">MSTACAVAAGRSGGSGARRVHAHVGRQALAGLHTVCVGSGGRTIRSLGSATSESTYRRRRRWDD</sequence>
<dbReference type="Proteomes" id="UP000003704">
    <property type="component" value="Unassembled WGS sequence"/>
</dbReference>
<comment type="caution">
    <text evidence="1">The sequence shown here is derived from an EMBL/GenBank/DDBJ whole genome shotgun (WGS) entry which is preliminary data.</text>
</comment>
<protein>
    <submittedName>
        <fullName evidence="1">Uncharacterized protein</fullName>
    </submittedName>
</protein>
<accession>I8TBQ0</accession>
<evidence type="ECO:0000313" key="2">
    <source>
        <dbReference type="Proteomes" id="UP000003704"/>
    </source>
</evidence>
<dbReference type="AlphaFoldDB" id="I8TBQ0"/>
<proteinExistence type="predicted"/>